<evidence type="ECO:0000259" key="4">
    <source>
        <dbReference type="PROSITE" id="PS51272"/>
    </source>
</evidence>
<dbReference type="InterPro" id="IPR001119">
    <property type="entry name" value="SLH_dom"/>
</dbReference>
<feature type="compositionally biased region" description="Low complexity" evidence="1">
    <location>
        <begin position="1769"/>
        <end position="1788"/>
    </location>
</feature>
<dbReference type="InterPro" id="IPR006626">
    <property type="entry name" value="PbH1"/>
</dbReference>
<dbReference type="InterPro" id="IPR011050">
    <property type="entry name" value="Pectin_lyase_fold/virulence"/>
</dbReference>
<feature type="domain" description="SLH" evidence="4">
    <location>
        <begin position="1987"/>
        <end position="2050"/>
    </location>
</feature>
<sequence length="2179" mass="237392">MIRLFKRNLLILLAILLVLPFQTLAYADGTSGGSSYSNSSSSAAGLVVRIKNKWKGNYLYEDSSGTVRYGYTSAADQSAKWLMEDAPDATGFKRIKNMQTGHYITVNQVTKRADALTSDAVSSTSVNDQWLIQDASRAGYVTIRSAKDLTQNLFIHEEDQLGFGQVSADIGAAWESPQWLLEPASDESPVRIVNQFRAGQYLYEDKDGLVEFGKVPMDDTSSHWFIEQVASNGDGSTTVRLKNRATGHYITQGTFWDKIKSVPLTDSTKNQWKMAVGIADGWVTFTNVFAKGTDRLPGDPDDIEAGSQTYVLNSQFDDTFARSNNWSVPTRDNAQWKIEMAADVKPVRIANFTSQQVSDKYLYEDHGTVKYGSIPSGTVTGNVYQWLVEDYNGKKRIRNLDTGNYISMENILQSDDPLQVLKQPNGSGDDQWLIGNSTLYDDYVTVQSAVYAGTYINVTSVLGFAQSSVANPNTDEVQWLFEDPSVVAGVNQYVQIVNTWTSLALYEDADGNVKYGNVKSDDQKGQWLIEKFAGRKRIKNRATGHYINNQNPVDGHLQVTDVEDSWTSAIWVIETTGDTKQIHSVNDPNLQPNHQKFLNVQNLNKYAEYSEIPATWGSKNWRFVPVSDSTLPMTARFKNKQTGKYLYEDADHNMKYGDLPTSDLSSVWVISVSQNNATQVYLKNAKSGYGLALENVVPDIEQDNPPENLLLYETIYAAWASANWVLLDSNTPGYVMLKSGWTNAHYIYDEAGTNGVKVSKVKANDDSALFAVEPVQISAALPTDPVRIKNSDNNQYLYENNRGAILYGTPDAENAYSYWIIESAGGIQRIKNAATGRYMTMNDTYAYMQDKAATINNLASQWSIEDVSGTGKFRIRSNNGSFNDEYLNTVNGSGYPERGLYVLQGDSEKKLEWTFEAATSALKTPTISETRNEKTTTPVIDDTNFVRISNKQTGQYVYEQSGLVLLGSQNDLQASGEWMVQQVNGRQTLKNRATGHLLESLIDNQVASSNSDISSLTTQWNINDVLGYQQITNSVTGQRLLVQDEAIKQGTTAPSKDSALWSLEPVLGDAVYELEKAFLSGGVQSGQAISGYSGSGYADHFVAAGARAIVAVNAQEAATYAATIQFANTSAADQTLSLLVNGIRTQQLTFVKGAGWQAIQVNLPLRAGYNSVSFELAAGDTCTVAIDSLTVHQAVNKAYRGAIESYTTYEAEQGETNGTIVGPSRTYHDLANEASGKQAVKLDQAGQYVQFQASHQANSLVLRYSIPDNADGTGMNAKIGLYVNGTKVQDLDLTSKYAWEYGNYPWSNDPKQGSAHRFFDEIHTRISQVDAGATIKLQVDANSTASSYIIDFAEMEQAPETAYTMPAGFVSITDFGAIPNDGQDDSQALKDALAAAHAQHKGVWFPAGDFELTNDNGTDPGVNVSQETMQHVFLLNDVTLRGAGMWYTNLKGAKFFATGNNIRVYDLAIDGELNIRNDDAHTNGFEGAFGTGSTIQSVWIEHTKTGMWIARPRGDFGVSTDQYTDGFYVGGLRMRNLMADGLNFSTNTKNSMVEETNVRYAGDDGLAMWSTLNEGYPTDFNDNNTFRFDTVQLPWLSNNMVVFGGKDNKMTDNVLKDTIGLGGGITVSTRFSPVTPLDGTTLVQRNTLIRTGSRDAGLNLNFGAIWVYADTKPINSPVLISDNIALDSMYQGISIQGTSPVNLVTFRNNVIDGAGTTGLEVGNTVAGSASFDNVIIRNANIQDVANNAGAGFTVNETGKGFASTKAEPDTSTGNPPGGSPDTTGSGSSVPIIQITDGQIADYIKNNQSVIRIPSGLTGNAAQFQLPVAALLKIVTAMPDAKLIIQHLNASYELPANIGKLLAAQGISGVDFSSATLKVTIVKLDGDQKSTIETKAVQLGGKLLDTPVSFEVTLISGSQTIVLHHFGHMYVTRTLTVDGTVDAASATAVVYHPETGEFQYVPALFTLVDGKTVVTIKSTTNSIYAVVRLNKTFVDLIGHWSKSQIELLASKLIVNGKSDSAFAPDDQVTRAEFAAMLVRSLGLTASETQQKASAFHDISAQDWFADVTSAAAEYGLIEGDDAGNFHPNQSITREEIAVMIERALKLTDAKSVLAQTNVLLAFADSAWISDWAKDAMQDIVTRGLMQGQTDSSLAPQALATRAEASVLLHRLLQEANLMNP</sequence>
<comment type="caution">
    <text evidence="5">The sequence shown here is derived from an EMBL/GenBank/DDBJ whole genome shotgun (WGS) entry which is preliminary data.</text>
</comment>
<accession>A0A1C0ZZP2</accession>
<dbReference type="PROSITE" id="PS51272">
    <property type="entry name" value="SLH"/>
    <property type="match status" value="3"/>
</dbReference>
<dbReference type="Pfam" id="PF22816">
    <property type="entry name" value="CatAgl_D2"/>
    <property type="match status" value="1"/>
</dbReference>
<dbReference type="InterPro" id="IPR012334">
    <property type="entry name" value="Pectin_lyas_fold"/>
</dbReference>
<evidence type="ECO:0000313" key="5">
    <source>
        <dbReference type="EMBL" id="OCT13603.1"/>
    </source>
</evidence>
<evidence type="ECO:0000313" key="6">
    <source>
        <dbReference type="Proteomes" id="UP000093309"/>
    </source>
</evidence>
<dbReference type="Gene3D" id="2.80.10.50">
    <property type="match status" value="7"/>
</dbReference>
<name>A0A1C0ZZP2_9BACL</name>
<dbReference type="SUPFAM" id="SSF50370">
    <property type="entry name" value="Ricin B-like lectins"/>
    <property type="match status" value="4"/>
</dbReference>
<dbReference type="Pfam" id="PF00395">
    <property type="entry name" value="SLH"/>
    <property type="match status" value="3"/>
</dbReference>
<dbReference type="CDD" id="cd23432">
    <property type="entry name" value="beta-trefoil_Ricin_EndoBetaGal-like"/>
    <property type="match status" value="7"/>
</dbReference>
<reference evidence="6" key="1">
    <citation type="submission" date="2016-05" db="EMBL/GenBank/DDBJ databases">
        <title>Paenibacillus oryzae. sp. nov., isolated from the rice root.</title>
        <authorList>
            <person name="Zhang J."/>
            <person name="Zhang X."/>
        </authorList>
    </citation>
    <scope>NUCLEOTIDE SEQUENCE [LARGE SCALE GENOMIC DNA]</scope>
    <source>
        <strain evidence="6">KCTC13222</strain>
    </source>
</reference>
<dbReference type="Proteomes" id="UP000093309">
    <property type="component" value="Unassembled WGS sequence"/>
</dbReference>
<dbReference type="SUPFAM" id="SSF51126">
    <property type="entry name" value="Pectin lyase-like"/>
    <property type="match status" value="1"/>
</dbReference>
<dbReference type="InterPro" id="IPR051465">
    <property type="entry name" value="Cell_Envelope_Struct_Comp"/>
</dbReference>
<feature type="region of interest" description="Disordered" evidence="1">
    <location>
        <begin position="1759"/>
        <end position="1788"/>
    </location>
</feature>
<proteinExistence type="predicted"/>
<dbReference type="PANTHER" id="PTHR43308">
    <property type="entry name" value="OUTER MEMBRANE PROTEIN ALPHA-RELATED"/>
    <property type="match status" value="1"/>
</dbReference>
<dbReference type="InterPro" id="IPR005084">
    <property type="entry name" value="CBM6"/>
</dbReference>
<gene>
    <name evidence="5" type="ORF">A8709_18605</name>
</gene>
<dbReference type="InterPro" id="IPR008979">
    <property type="entry name" value="Galactose-bd-like_sf"/>
</dbReference>
<dbReference type="Gene3D" id="2.160.20.10">
    <property type="entry name" value="Single-stranded right-handed beta-helix, Pectin lyase-like"/>
    <property type="match status" value="1"/>
</dbReference>
<dbReference type="InterPro" id="IPR055149">
    <property type="entry name" value="Agl_cat_D2"/>
</dbReference>
<keyword evidence="6" id="KW-1185">Reference proteome</keyword>
<feature type="domain" description="CBM6" evidence="3">
    <location>
        <begin position="1070"/>
        <end position="1192"/>
    </location>
</feature>
<organism evidence="5 6">
    <name type="scientific">Paenibacillus pectinilyticus</name>
    <dbReference type="NCBI Taxonomy" id="512399"/>
    <lineage>
        <taxon>Bacteria</taxon>
        <taxon>Bacillati</taxon>
        <taxon>Bacillota</taxon>
        <taxon>Bacilli</taxon>
        <taxon>Bacillales</taxon>
        <taxon>Paenibacillaceae</taxon>
        <taxon>Paenibacillus</taxon>
    </lineage>
</organism>
<dbReference type="InterPro" id="IPR033801">
    <property type="entry name" value="CBM6-CBM35-CBM36-like_1"/>
</dbReference>
<dbReference type="SMART" id="SM00710">
    <property type="entry name" value="PbH1"/>
    <property type="match status" value="6"/>
</dbReference>
<dbReference type="Gene3D" id="2.60.120.260">
    <property type="entry name" value="Galactose-binding domain-like"/>
    <property type="match status" value="2"/>
</dbReference>
<dbReference type="PROSITE" id="PS51175">
    <property type="entry name" value="CBM6"/>
    <property type="match status" value="1"/>
</dbReference>
<dbReference type="STRING" id="512399.A8709_18605"/>
<feature type="chain" id="PRO_5008649759" evidence="2">
    <location>
        <begin position="28"/>
        <end position="2179"/>
    </location>
</feature>
<dbReference type="CDD" id="cd14490">
    <property type="entry name" value="CBM6-CBM35-CBM36_like_1"/>
    <property type="match status" value="1"/>
</dbReference>
<dbReference type="GO" id="GO:0030246">
    <property type="term" value="F:carbohydrate binding"/>
    <property type="evidence" value="ECO:0007669"/>
    <property type="project" value="InterPro"/>
</dbReference>
<feature type="domain" description="SLH" evidence="4">
    <location>
        <begin position="2118"/>
        <end position="2179"/>
    </location>
</feature>
<feature type="signal peptide" evidence="2">
    <location>
        <begin position="1"/>
        <end position="27"/>
    </location>
</feature>
<keyword evidence="2" id="KW-0732">Signal</keyword>
<dbReference type="PANTHER" id="PTHR43308:SF5">
    <property type="entry name" value="S-LAYER PROTEIN _ PEPTIDOGLYCAN ENDO-BETA-N-ACETYLGLUCOSAMINIDASE"/>
    <property type="match status" value="1"/>
</dbReference>
<evidence type="ECO:0000256" key="2">
    <source>
        <dbReference type="SAM" id="SignalP"/>
    </source>
</evidence>
<dbReference type="InterPro" id="IPR035992">
    <property type="entry name" value="Ricin_B-like_lectins"/>
</dbReference>
<dbReference type="Pfam" id="PF22815">
    <property type="entry name" value="CatAgl_D1"/>
    <property type="match status" value="1"/>
</dbReference>
<evidence type="ECO:0000256" key="1">
    <source>
        <dbReference type="SAM" id="MobiDB-lite"/>
    </source>
</evidence>
<protein>
    <submittedName>
        <fullName evidence="5">Uncharacterized protein</fullName>
    </submittedName>
</protein>
<feature type="domain" description="SLH" evidence="4">
    <location>
        <begin position="2051"/>
        <end position="2113"/>
    </location>
</feature>
<evidence type="ECO:0000259" key="3">
    <source>
        <dbReference type="PROSITE" id="PS51175"/>
    </source>
</evidence>
<dbReference type="SUPFAM" id="SSF49785">
    <property type="entry name" value="Galactose-binding domain-like"/>
    <property type="match status" value="1"/>
</dbReference>
<dbReference type="EMBL" id="LYPC01000022">
    <property type="protein sequence ID" value="OCT13603.1"/>
    <property type="molecule type" value="Genomic_DNA"/>
</dbReference>